<protein>
    <submittedName>
        <fullName evidence="3">Recombination inhibitory protein MutS2</fullName>
    </submittedName>
</protein>
<evidence type="ECO:0000259" key="2">
    <source>
        <dbReference type="PROSITE" id="PS50828"/>
    </source>
</evidence>
<evidence type="ECO:0000313" key="3">
    <source>
        <dbReference type="EMBL" id="VAX27708.1"/>
    </source>
</evidence>
<evidence type="ECO:0000256" key="1">
    <source>
        <dbReference type="SAM" id="Coils"/>
    </source>
</evidence>
<name>A0A3B1CUR1_9ZZZZ</name>
<proteinExistence type="predicted"/>
<sequence>LMKESGARVETLLSELMRKREELDRLLAETARLRQELTGLRALLREEIKRIRAERKEIFSGTLREAEGILLKAKREAHDVIKQLKQSELRRSGEVLKGLDRGLAEVRQKQEKYTKEEPAGLKEVREGQSVCIRRLGVNGIVRSVNRRTGRCRVVVRGREIEVPAGELAEPIAEPADEAVSTAGAIRSAAGTDDITEGISGVLNLIGQRVDPALSVLERYLNDASIAGLGSVKIIHGIGTGRLSSAIRDYLNGHPLVRDFRKGDEDEGGEAVTVVYL</sequence>
<gene>
    <name evidence="3" type="ORF">MNBD_NITROSPIRAE03-1967</name>
</gene>
<dbReference type="AlphaFoldDB" id="A0A3B1CUR1"/>
<keyword evidence="1" id="KW-0175">Coiled coil</keyword>
<dbReference type="PROSITE" id="PS50828">
    <property type="entry name" value="SMR"/>
    <property type="match status" value="1"/>
</dbReference>
<dbReference type="SUPFAM" id="SSF160443">
    <property type="entry name" value="SMR domain-like"/>
    <property type="match status" value="1"/>
</dbReference>
<accession>A0A3B1CUR1</accession>
<dbReference type="InterPro" id="IPR036063">
    <property type="entry name" value="Smr_dom_sf"/>
</dbReference>
<reference evidence="3" key="1">
    <citation type="submission" date="2018-06" db="EMBL/GenBank/DDBJ databases">
        <authorList>
            <person name="Zhirakovskaya E."/>
        </authorList>
    </citation>
    <scope>NUCLEOTIDE SEQUENCE</scope>
</reference>
<dbReference type="InterPro" id="IPR002625">
    <property type="entry name" value="Smr_dom"/>
</dbReference>
<dbReference type="SMART" id="SM00463">
    <property type="entry name" value="SMR"/>
    <property type="match status" value="1"/>
</dbReference>
<dbReference type="EMBL" id="UOGI01000007">
    <property type="protein sequence ID" value="VAX27708.1"/>
    <property type="molecule type" value="Genomic_DNA"/>
</dbReference>
<organism evidence="3">
    <name type="scientific">hydrothermal vent metagenome</name>
    <dbReference type="NCBI Taxonomy" id="652676"/>
    <lineage>
        <taxon>unclassified sequences</taxon>
        <taxon>metagenomes</taxon>
        <taxon>ecological metagenomes</taxon>
    </lineage>
</organism>
<dbReference type="Gene3D" id="3.30.1370.110">
    <property type="match status" value="1"/>
</dbReference>
<dbReference type="Pfam" id="PF01713">
    <property type="entry name" value="Smr"/>
    <property type="match status" value="1"/>
</dbReference>
<feature type="domain" description="Smr" evidence="2">
    <location>
        <begin position="202"/>
        <end position="276"/>
    </location>
</feature>
<feature type="non-terminal residue" evidence="3">
    <location>
        <position position="1"/>
    </location>
</feature>
<feature type="coiled-coil region" evidence="1">
    <location>
        <begin position="9"/>
        <end position="90"/>
    </location>
</feature>